<dbReference type="AlphaFoldDB" id="A0AAW1LXS3"/>
<reference evidence="1 2" key="1">
    <citation type="journal article" date="2024" name="BMC Genomics">
        <title>De novo assembly and annotation of Popillia japonica's genome with initial clues to its potential as an invasive pest.</title>
        <authorList>
            <person name="Cucini C."/>
            <person name="Boschi S."/>
            <person name="Funari R."/>
            <person name="Cardaioli E."/>
            <person name="Iannotti N."/>
            <person name="Marturano G."/>
            <person name="Paoli F."/>
            <person name="Bruttini M."/>
            <person name="Carapelli A."/>
            <person name="Frati F."/>
            <person name="Nardi F."/>
        </authorList>
    </citation>
    <scope>NUCLEOTIDE SEQUENCE [LARGE SCALE GENOMIC DNA]</scope>
    <source>
        <strain evidence="1">DMR45628</strain>
    </source>
</reference>
<keyword evidence="2" id="KW-1185">Reference proteome</keyword>
<sequence length="99" mass="11023">MFADNFKHTLQPSRLGSGLDHDCDPRSRGSVVRTRRYETADIRRCSLLLGARRSVTGRRSTRAGWISNGSTGYVSDELKEVNQELDGLVMALPVTLVMN</sequence>
<name>A0AAW1LXS3_POPJA</name>
<gene>
    <name evidence="1" type="ORF">QE152_g9747</name>
</gene>
<comment type="caution">
    <text evidence="1">The sequence shown here is derived from an EMBL/GenBank/DDBJ whole genome shotgun (WGS) entry which is preliminary data.</text>
</comment>
<evidence type="ECO:0000313" key="2">
    <source>
        <dbReference type="Proteomes" id="UP001458880"/>
    </source>
</evidence>
<dbReference type="Proteomes" id="UP001458880">
    <property type="component" value="Unassembled WGS sequence"/>
</dbReference>
<dbReference type="EMBL" id="JASPKY010000085">
    <property type="protein sequence ID" value="KAK9738576.1"/>
    <property type="molecule type" value="Genomic_DNA"/>
</dbReference>
<organism evidence="1 2">
    <name type="scientific">Popillia japonica</name>
    <name type="common">Japanese beetle</name>
    <dbReference type="NCBI Taxonomy" id="7064"/>
    <lineage>
        <taxon>Eukaryota</taxon>
        <taxon>Metazoa</taxon>
        <taxon>Ecdysozoa</taxon>
        <taxon>Arthropoda</taxon>
        <taxon>Hexapoda</taxon>
        <taxon>Insecta</taxon>
        <taxon>Pterygota</taxon>
        <taxon>Neoptera</taxon>
        <taxon>Endopterygota</taxon>
        <taxon>Coleoptera</taxon>
        <taxon>Polyphaga</taxon>
        <taxon>Scarabaeiformia</taxon>
        <taxon>Scarabaeidae</taxon>
        <taxon>Rutelinae</taxon>
        <taxon>Popillia</taxon>
    </lineage>
</organism>
<accession>A0AAW1LXS3</accession>
<protein>
    <submittedName>
        <fullName evidence="1">Uncharacterized protein</fullName>
    </submittedName>
</protein>
<evidence type="ECO:0000313" key="1">
    <source>
        <dbReference type="EMBL" id="KAK9738576.1"/>
    </source>
</evidence>
<proteinExistence type="predicted"/>